<accession>A0A0K1EDD1</accession>
<dbReference type="AlphaFoldDB" id="A0A0K1EDD1"/>
<evidence type="ECO:0000256" key="2">
    <source>
        <dbReference type="SAM" id="SignalP"/>
    </source>
</evidence>
<keyword evidence="2" id="KW-0732">Signal</keyword>
<protein>
    <submittedName>
        <fullName evidence="3">Uncharacterized protein</fullName>
    </submittedName>
</protein>
<feature type="compositionally biased region" description="Gly residues" evidence="1">
    <location>
        <begin position="359"/>
        <end position="376"/>
    </location>
</feature>
<organism evidence="3 4">
    <name type="scientific">Chondromyces crocatus</name>
    <dbReference type="NCBI Taxonomy" id="52"/>
    <lineage>
        <taxon>Bacteria</taxon>
        <taxon>Pseudomonadati</taxon>
        <taxon>Myxococcota</taxon>
        <taxon>Polyangia</taxon>
        <taxon>Polyangiales</taxon>
        <taxon>Polyangiaceae</taxon>
        <taxon>Chondromyces</taxon>
    </lineage>
</organism>
<sequence>MRRRPLLLAVVSLPLALATAAVFVPGCGSSEELNDICGWLRDPQNCYRNLFDDVRTRCGAVFDEASAADVKNSGPVGRFVQRSTLDTCVLQDPVSGQVAGQVQFDTTPAFEQFPLTTLQVTRLDARSEPCSSIVVTSPYTFSIDFRPCTEDPTDIPPVCQDALDGAGSVSGVGRDPEAVTGGAFSIVQQEGRAIYTTTCPSGEAFRFNRLESAKCDGYERLLPRAEIDSYAGATAAPWETDTAPFDGWIRLRLTYPPYEGDLEGAEPTVIQYFNCAIPFQNPCADGLKNFFETDVDCGGPRTGESPASSGGREIRRECPRCESGQICADDSDCLAPATCVTDPASGFLRCTDPNPPASGAGGDAGGGGAGGAGGSN</sequence>
<name>A0A0K1EDD1_CHOCO</name>
<gene>
    <name evidence="3" type="ORF">CMC5_030330</name>
</gene>
<evidence type="ECO:0000313" key="4">
    <source>
        <dbReference type="Proteomes" id="UP000067626"/>
    </source>
</evidence>
<keyword evidence="4" id="KW-1185">Reference proteome</keyword>
<feature type="signal peptide" evidence="2">
    <location>
        <begin position="1"/>
        <end position="20"/>
    </location>
</feature>
<evidence type="ECO:0000256" key="1">
    <source>
        <dbReference type="SAM" id="MobiDB-lite"/>
    </source>
</evidence>
<feature type="chain" id="PRO_5005459248" evidence="2">
    <location>
        <begin position="21"/>
        <end position="376"/>
    </location>
</feature>
<feature type="region of interest" description="Disordered" evidence="1">
    <location>
        <begin position="350"/>
        <end position="376"/>
    </location>
</feature>
<reference evidence="3 4" key="1">
    <citation type="submission" date="2015-07" db="EMBL/GenBank/DDBJ databases">
        <title>Genome analysis of myxobacterium Chondromyces crocatus Cm c5 reveals a high potential for natural compound synthesis and the genetic basis for the loss of fruiting body formation.</title>
        <authorList>
            <person name="Zaburannyi N."/>
            <person name="Bunk B."/>
            <person name="Maier J."/>
            <person name="Overmann J."/>
            <person name="Mueller R."/>
        </authorList>
    </citation>
    <scope>NUCLEOTIDE SEQUENCE [LARGE SCALE GENOMIC DNA]</scope>
    <source>
        <strain evidence="3 4">Cm c5</strain>
    </source>
</reference>
<dbReference type="KEGG" id="ccro:CMC5_030330"/>
<proteinExistence type="predicted"/>
<dbReference type="Proteomes" id="UP000067626">
    <property type="component" value="Chromosome"/>
</dbReference>
<evidence type="ECO:0000313" key="3">
    <source>
        <dbReference type="EMBL" id="AKT38886.1"/>
    </source>
</evidence>
<dbReference type="EMBL" id="CP012159">
    <property type="protein sequence ID" value="AKT38886.1"/>
    <property type="molecule type" value="Genomic_DNA"/>
</dbReference>